<sequence length="84" mass="9215">MMYCAPLDVARGTDFCRMNKPSHDERIQIALGFNDCASPYLAPVLWTRYVVTCSSRSSCSYQAFCNPSSSQACSPEDVASGEYG</sequence>
<accession>A0A0A8ZGY4</accession>
<feature type="region of interest" description="Disordered" evidence="1">
    <location>
        <begin position="65"/>
        <end position="84"/>
    </location>
</feature>
<dbReference type="EMBL" id="GBRH01259266">
    <property type="protein sequence ID" value="JAD38629.1"/>
    <property type="molecule type" value="Transcribed_RNA"/>
</dbReference>
<proteinExistence type="predicted"/>
<reference evidence="2" key="1">
    <citation type="submission" date="2014-09" db="EMBL/GenBank/DDBJ databases">
        <authorList>
            <person name="Magalhaes I.L.F."/>
            <person name="Oliveira U."/>
            <person name="Santos F.R."/>
            <person name="Vidigal T.H.D.A."/>
            <person name="Brescovit A.D."/>
            <person name="Santos A.J."/>
        </authorList>
    </citation>
    <scope>NUCLEOTIDE SEQUENCE</scope>
    <source>
        <tissue evidence="2">Shoot tissue taken approximately 20 cm above the soil surface</tissue>
    </source>
</reference>
<organism evidence="2">
    <name type="scientific">Arundo donax</name>
    <name type="common">Giant reed</name>
    <name type="synonym">Donax arundinaceus</name>
    <dbReference type="NCBI Taxonomy" id="35708"/>
    <lineage>
        <taxon>Eukaryota</taxon>
        <taxon>Viridiplantae</taxon>
        <taxon>Streptophyta</taxon>
        <taxon>Embryophyta</taxon>
        <taxon>Tracheophyta</taxon>
        <taxon>Spermatophyta</taxon>
        <taxon>Magnoliopsida</taxon>
        <taxon>Liliopsida</taxon>
        <taxon>Poales</taxon>
        <taxon>Poaceae</taxon>
        <taxon>PACMAD clade</taxon>
        <taxon>Arundinoideae</taxon>
        <taxon>Arundineae</taxon>
        <taxon>Arundo</taxon>
    </lineage>
</organism>
<protein>
    <submittedName>
        <fullName evidence="2">Uncharacterized protein</fullName>
    </submittedName>
</protein>
<name>A0A0A8ZGY4_ARUDO</name>
<evidence type="ECO:0000256" key="1">
    <source>
        <dbReference type="SAM" id="MobiDB-lite"/>
    </source>
</evidence>
<dbReference type="AlphaFoldDB" id="A0A0A8ZGY4"/>
<reference evidence="2" key="2">
    <citation type="journal article" date="2015" name="Data Brief">
        <title>Shoot transcriptome of the giant reed, Arundo donax.</title>
        <authorList>
            <person name="Barrero R.A."/>
            <person name="Guerrero F.D."/>
            <person name="Moolhuijzen P."/>
            <person name="Goolsby J.A."/>
            <person name="Tidwell J."/>
            <person name="Bellgard S.E."/>
            <person name="Bellgard M.I."/>
        </authorList>
    </citation>
    <scope>NUCLEOTIDE SEQUENCE</scope>
    <source>
        <tissue evidence="2">Shoot tissue taken approximately 20 cm above the soil surface</tissue>
    </source>
</reference>
<evidence type="ECO:0000313" key="2">
    <source>
        <dbReference type="EMBL" id="JAD38629.1"/>
    </source>
</evidence>